<proteinExistence type="predicted"/>
<reference evidence="1 2" key="1">
    <citation type="submission" date="2024-04" db="EMBL/GenBank/DDBJ databases">
        <authorList>
            <person name="Cremers G."/>
        </authorList>
    </citation>
    <scope>NUCLEOTIDE SEQUENCE [LARGE SCALE GENOMIC DNA]</scope>
    <source>
        <strain evidence="1">MeCH1-AG</strain>
    </source>
</reference>
<accession>A0ABM9NKQ9</accession>
<organism evidence="1 2">
    <name type="scientific">Candidatus Methylocalor cossyra</name>
    <dbReference type="NCBI Taxonomy" id="3108543"/>
    <lineage>
        <taxon>Bacteria</taxon>
        <taxon>Pseudomonadati</taxon>
        <taxon>Pseudomonadota</taxon>
        <taxon>Gammaproteobacteria</taxon>
        <taxon>Methylococcales</taxon>
        <taxon>Methylococcaceae</taxon>
        <taxon>Candidatus Methylocalor</taxon>
    </lineage>
</organism>
<gene>
    <name evidence="1" type="ORF">MECH1_V1_2448</name>
</gene>
<evidence type="ECO:0000313" key="1">
    <source>
        <dbReference type="EMBL" id="CAL1241224.1"/>
    </source>
</evidence>
<dbReference type="Proteomes" id="UP001497493">
    <property type="component" value="Chromosome"/>
</dbReference>
<sequence length="37" mass="4353">MFSSDFPLAFKNKSVPSRRLNLHFGPKYLAMKNYPLH</sequence>
<keyword evidence="2" id="KW-1185">Reference proteome</keyword>
<evidence type="ECO:0000313" key="2">
    <source>
        <dbReference type="Proteomes" id="UP001497493"/>
    </source>
</evidence>
<name>A0ABM9NKQ9_9GAMM</name>
<protein>
    <submittedName>
        <fullName evidence="1">Uncharacterized protein</fullName>
    </submittedName>
</protein>
<dbReference type="EMBL" id="OZ026884">
    <property type="protein sequence ID" value="CAL1241224.1"/>
    <property type="molecule type" value="Genomic_DNA"/>
</dbReference>